<proteinExistence type="predicted"/>
<evidence type="ECO:0000313" key="1">
    <source>
        <dbReference type="EMBL" id="CAE7892829.1"/>
    </source>
</evidence>
<comment type="caution">
    <text evidence="1">The sequence shown here is derived from an EMBL/GenBank/DDBJ whole genome shotgun (WGS) entry which is preliminary data.</text>
</comment>
<dbReference type="EMBL" id="CAJNJA010067782">
    <property type="protein sequence ID" value="CAE7892829.1"/>
    <property type="molecule type" value="Genomic_DNA"/>
</dbReference>
<sequence length="178" mass="20392">MADLLHGLIHDTDSGGSLPAEENDQVRLHDFLIARAARGSRYPFVLDTQCSVFQCMYEEQPQWDVTCDSDTSPPKPRIENRQTLQRPVVAHGNGHTGRWFLSALYSEMKLLDHLGLRMEELQHLQHEMPVPPGTEVTEEIKAEYCPWWYMPGVHKGATDGFATFRMIREMQCGPARQR</sequence>
<dbReference type="Proteomes" id="UP000601435">
    <property type="component" value="Unassembled WGS sequence"/>
</dbReference>
<dbReference type="AlphaFoldDB" id="A0A813B4Y2"/>
<name>A0A813B4Y2_9DINO</name>
<reference evidence="1" key="1">
    <citation type="submission" date="2021-02" db="EMBL/GenBank/DDBJ databases">
        <authorList>
            <person name="Dougan E. K."/>
            <person name="Rhodes N."/>
            <person name="Thang M."/>
            <person name="Chan C."/>
        </authorList>
    </citation>
    <scope>NUCLEOTIDE SEQUENCE</scope>
</reference>
<dbReference type="OrthoDB" id="69177at2759"/>
<evidence type="ECO:0000313" key="2">
    <source>
        <dbReference type="Proteomes" id="UP000601435"/>
    </source>
</evidence>
<gene>
    <name evidence="1" type="primary">PLOD3</name>
    <name evidence="1" type="ORF">SNEC2469_LOCUS29760</name>
</gene>
<keyword evidence="2" id="KW-1185">Reference proteome</keyword>
<protein>
    <submittedName>
        <fullName evidence="1">PLOD3 protein</fullName>
    </submittedName>
</protein>
<organism evidence="1 2">
    <name type="scientific">Symbiodinium necroappetens</name>
    <dbReference type="NCBI Taxonomy" id="1628268"/>
    <lineage>
        <taxon>Eukaryota</taxon>
        <taxon>Sar</taxon>
        <taxon>Alveolata</taxon>
        <taxon>Dinophyceae</taxon>
        <taxon>Suessiales</taxon>
        <taxon>Symbiodiniaceae</taxon>
        <taxon>Symbiodinium</taxon>
    </lineage>
</organism>
<accession>A0A813B4Y2</accession>